<dbReference type="EMBL" id="GBXM01013677">
    <property type="protein sequence ID" value="JAH94900.1"/>
    <property type="molecule type" value="Transcribed_RNA"/>
</dbReference>
<feature type="chain" id="PRO_5002434690" evidence="1">
    <location>
        <begin position="23"/>
        <end position="47"/>
    </location>
</feature>
<proteinExistence type="predicted"/>
<evidence type="ECO:0000256" key="1">
    <source>
        <dbReference type="SAM" id="SignalP"/>
    </source>
</evidence>
<reference evidence="2" key="1">
    <citation type="submission" date="2014-11" db="EMBL/GenBank/DDBJ databases">
        <authorList>
            <person name="Amaro Gonzalez C."/>
        </authorList>
    </citation>
    <scope>NUCLEOTIDE SEQUENCE</scope>
</reference>
<protein>
    <submittedName>
        <fullName evidence="2">Uncharacterized protein</fullName>
    </submittedName>
</protein>
<reference evidence="2" key="2">
    <citation type="journal article" date="2015" name="Fish Shellfish Immunol.">
        <title>Early steps in the European eel (Anguilla anguilla)-Vibrio vulnificus interaction in the gills: Role of the RtxA13 toxin.</title>
        <authorList>
            <person name="Callol A."/>
            <person name="Pajuelo D."/>
            <person name="Ebbesson L."/>
            <person name="Teles M."/>
            <person name="MacKenzie S."/>
            <person name="Amaro C."/>
        </authorList>
    </citation>
    <scope>NUCLEOTIDE SEQUENCE</scope>
</reference>
<organism evidence="2">
    <name type="scientific">Anguilla anguilla</name>
    <name type="common">European freshwater eel</name>
    <name type="synonym">Muraena anguilla</name>
    <dbReference type="NCBI Taxonomy" id="7936"/>
    <lineage>
        <taxon>Eukaryota</taxon>
        <taxon>Metazoa</taxon>
        <taxon>Chordata</taxon>
        <taxon>Craniata</taxon>
        <taxon>Vertebrata</taxon>
        <taxon>Euteleostomi</taxon>
        <taxon>Actinopterygii</taxon>
        <taxon>Neopterygii</taxon>
        <taxon>Teleostei</taxon>
        <taxon>Anguilliformes</taxon>
        <taxon>Anguillidae</taxon>
        <taxon>Anguilla</taxon>
    </lineage>
</organism>
<name>A0A0E9WZ58_ANGAN</name>
<sequence length="47" mass="5213">MNRQFLPFLSLMLLLCVDLGGCSNNVCSQTKVMLIRRARGGQGEGER</sequence>
<accession>A0A0E9WZ58</accession>
<keyword evidence="1" id="KW-0732">Signal</keyword>
<dbReference type="AlphaFoldDB" id="A0A0E9WZ58"/>
<evidence type="ECO:0000313" key="2">
    <source>
        <dbReference type="EMBL" id="JAH94900.1"/>
    </source>
</evidence>
<feature type="signal peptide" evidence="1">
    <location>
        <begin position="1"/>
        <end position="22"/>
    </location>
</feature>